<dbReference type="EMBL" id="BARW01012660">
    <property type="protein sequence ID" value="GAI73040.1"/>
    <property type="molecule type" value="Genomic_DNA"/>
</dbReference>
<organism evidence="9">
    <name type="scientific">marine sediment metagenome</name>
    <dbReference type="NCBI Taxonomy" id="412755"/>
    <lineage>
        <taxon>unclassified sequences</taxon>
        <taxon>metagenomes</taxon>
        <taxon>ecological metagenomes</taxon>
    </lineage>
</organism>
<dbReference type="Pfam" id="PF01170">
    <property type="entry name" value="UPF0020"/>
    <property type="match status" value="1"/>
</dbReference>
<evidence type="ECO:0000256" key="7">
    <source>
        <dbReference type="ARBA" id="ARBA00049120"/>
    </source>
</evidence>
<comment type="caution">
    <text evidence="9">The sequence shown here is derived from an EMBL/GenBank/DDBJ whole genome shotgun (WGS) entry which is preliminary data.</text>
</comment>
<dbReference type="EC" id="2.1.1.113" evidence="2"/>
<dbReference type="GO" id="GO:0015667">
    <property type="term" value="F:site-specific DNA-methyltransferase (cytosine-N4-specific) activity"/>
    <property type="evidence" value="ECO:0007669"/>
    <property type="project" value="UniProtKB-EC"/>
</dbReference>
<name>X1SCA5_9ZZZZ</name>
<dbReference type="GO" id="GO:0003677">
    <property type="term" value="F:DNA binding"/>
    <property type="evidence" value="ECO:0007669"/>
    <property type="project" value="InterPro"/>
</dbReference>
<dbReference type="GO" id="GO:0009307">
    <property type="term" value="P:DNA restriction-modification system"/>
    <property type="evidence" value="ECO:0007669"/>
    <property type="project" value="UniProtKB-KW"/>
</dbReference>
<dbReference type="AlphaFoldDB" id="X1SCA5"/>
<evidence type="ECO:0000256" key="1">
    <source>
        <dbReference type="ARBA" id="ARBA00010203"/>
    </source>
</evidence>
<evidence type="ECO:0000256" key="3">
    <source>
        <dbReference type="ARBA" id="ARBA00022603"/>
    </source>
</evidence>
<dbReference type="GO" id="GO:0032259">
    <property type="term" value="P:methylation"/>
    <property type="evidence" value="ECO:0007669"/>
    <property type="project" value="UniProtKB-KW"/>
</dbReference>
<dbReference type="InterPro" id="IPR029063">
    <property type="entry name" value="SAM-dependent_MTases_sf"/>
</dbReference>
<keyword evidence="5" id="KW-0949">S-adenosyl-L-methionine</keyword>
<feature type="domain" description="Ribosomal RNA large subunit methyltransferase K/L-like methyltransferase" evidence="8">
    <location>
        <begin position="7"/>
        <end position="128"/>
    </location>
</feature>
<feature type="non-terminal residue" evidence="9">
    <location>
        <position position="190"/>
    </location>
</feature>
<dbReference type="PROSITE" id="PS00093">
    <property type="entry name" value="N4_MTASE"/>
    <property type="match status" value="1"/>
</dbReference>
<comment type="catalytic activity">
    <reaction evidence="7">
        <text>a 2'-deoxycytidine in DNA + S-adenosyl-L-methionine = an N(4)-methyl-2'-deoxycytidine in DNA + S-adenosyl-L-homocysteine + H(+)</text>
        <dbReference type="Rhea" id="RHEA:16857"/>
        <dbReference type="Rhea" id="RHEA-COMP:11369"/>
        <dbReference type="Rhea" id="RHEA-COMP:13674"/>
        <dbReference type="ChEBI" id="CHEBI:15378"/>
        <dbReference type="ChEBI" id="CHEBI:57856"/>
        <dbReference type="ChEBI" id="CHEBI:59789"/>
        <dbReference type="ChEBI" id="CHEBI:85452"/>
        <dbReference type="ChEBI" id="CHEBI:137933"/>
        <dbReference type="EC" id="2.1.1.113"/>
    </reaction>
</comment>
<dbReference type="SUPFAM" id="SSF53335">
    <property type="entry name" value="S-adenosyl-L-methionine-dependent methyltransferases"/>
    <property type="match status" value="1"/>
</dbReference>
<evidence type="ECO:0000256" key="5">
    <source>
        <dbReference type="ARBA" id="ARBA00022691"/>
    </source>
</evidence>
<evidence type="ECO:0000256" key="4">
    <source>
        <dbReference type="ARBA" id="ARBA00022679"/>
    </source>
</evidence>
<dbReference type="InterPro" id="IPR017985">
    <property type="entry name" value="MeTrfase_CN4_CS"/>
</dbReference>
<evidence type="ECO:0000313" key="9">
    <source>
        <dbReference type="EMBL" id="GAI73040.1"/>
    </source>
</evidence>
<dbReference type="Gene3D" id="3.40.50.150">
    <property type="entry name" value="Vaccinia Virus protein VP39"/>
    <property type="match status" value="1"/>
</dbReference>
<accession>X1SCA5</accession>
<comment type="similarity">
    <text evidence="1">Belongs to the N(4)/N(6)-methyltransferase family. N(4) subfamily.</text>
</comment>
<feature type="non-terminal residue" evidence="9">
    <location>
        <position position="1"/>
    </location>
</feature>
<gene>
    <name evidence="9" type="ORF">S12H4_23708</name>
</gene>
<keyword evidence="4" id="KW-0808">Transferase</keyword>
<keyword evidence="3" id="KW-0489">Methyltransferase</keyword>
<dbReference type="InterPro" id="IPR000241">
    <property type="entry name" value="RlmKL-like_Mtase"/>
</dbReference>
<keyword evidence="6" id="KW-0680">Restriction system</keyword>
<proteinExistence type="inferred from homology"/>
<evidence type="ECO:0000259" key="8">
    <source>
        <dbReference type="Pfam" id="PF01170"/>
    </source>
</evidence>
<sequence length="190" mass="21131">IVERYTKPGEVILDPMAGSGTLMLGCMLGRNVVLVELEGKFCKMCRGNWEIVKMHPQLGYQMGWCQVIQGDARQLGELLVDKCIFSPPYAGAEQFLDKEWINREQPRPHRPQVDKIVTSPPYAEAHDAKDLGVGDKDRADLRAYSYLKTETEGQIGNLPYGNIDSIITSPPYEGALEASSRHTRGGIPGR</sequence>
<protein>
    <recommendedName>
        <fullName evidence="2">site-specific DNA-methyltransferase (cytosine-N(4)-specific)</fullName>
        <ecNumber evidence="2">2.1.1.113</ecNumber>
    </recommendedName>
</protein>
<reference evidence="9" key="1">
    <citation type="journal article" date="2014" name="Front. Microbiol.">
        <title>High frequency of phylogenetically diverse reductive dehalogenase-homologous genes in deep subseafloor sedimentary metagenomes.</title>
        <authorList>
            <person name="Kawai M."/>
            <person name="Futagami T."/>
            <person name="Toyoda A."/>
            <person name="Takaki Y."/>
            <person name="Nishi S."/>
            <person name="Hori S."/>
            <person name="Arai W."/>
            <person name="Tsubouchi T."/>
            <person name="Morono Y."/>
            <person name="Uchiyama I."/>
            <person name="Ito T."/>
            <person name="Fujiyama A."/>
            <person name="Inagaki F."/>
            <person name="Takami H."/>
        </authorList>
    </citation>
    <scope>NUCLEOTIDE SEQUENCE</scope>
    <source>
        <strain evidence="9">Expedition CK06-06</strain>
    </source>
</reference>
<evidence type="ECO:0000256" key="6">
    <source>
        <dbReference type="ARBA" id="ARBA00022747"/>
    </source>
</evidence>
<evidence type="ECO:0000256" key="2">
    <source>
        <dbReference type="ARBA" id="ARBA00012185"/>
    </source>
</evidence>